<gene>
    <name evidence="7" type="ORF">ACFOD3_28770</name>
</gene>
<dbReference type="NCBIfam" id="TIGR00632">
    <property type="entry name" value="vsr"/>
    <property type="match status" value="1"/>
</dbReference>
<evidence type="ECO:0000313" key="8">
    <source>
        <dbReference type="Proteomes" id="UP001595420"/>
    </source>
</evidence>
<keyword evidence="8" id="KW-1185">Reference proteome</keyword>
<accession>A0ABV7C5B1</accession>
<keyword evidence="5 6" id="KW-0234">DNA repair</keyword>
<dbReference type="EC" id="3.1.-.-" evidence="6"/>
<keyword evidence="2 6" id="KW-0255">Endonuclease</keyword>
<evidence type="ECO:0000256" key="6">
    <source>
        <dbReference type="PIRNR" id="PIRNR018267"/>
    </source>
</evidence>
<dbReference type="Pfam" id="PF03852">
    <property type="entry name" value="Vsr"/>
    <property type="match status" value="1"/>
</dbReference>
<evidence type="ECO:0000313" key="7">
    <source>
        <dbReference type="EMBL" id="MFC3003918.1"/>
    </source>
</evidence>
<comment type="similarity">
    <text evidence="6">Belongs to the vsr family.</text>
</comment>
<name>A0ABV7C5B1_9PROT</name>
<dbReference type="RefSeq" id="WP_343215329.1">
    <property type="nucleotide sequence ID" value="NZ_JAFNJS010000019.1"/>
</dbReference>
<keyword evidence="1 6" id="KW-0540">Nuclease</keyword>
<dbReference type="InterPro" id="IPR004603">
    <property type="entry name" value="DNA_mismatch_endonuc_vsr"/>
</dbReference>
<sequence length="136" mass="15877">MPEGRRATMRGNKKKDTRPELAVRRLLHAMGFRFRLHRRDLPGTPDVVFPTRRKAIQVHGCFWHQHEGCRSATLPATRQEYWLPKLARNRERDRQAEAALTALGWQVMTVWECEVTDVGRLGPRLRHFLGFPKARG</sequence>
<evidence type="ECO:0000256" key="4">
    <source>
        <dbReference type="ARBA" id="ARBA00022801"/>
    </source>
</evidence>
<dbReference type="Gene3D" id="3.40.960.10">
    <property type="entry name" value="VSR Endonuclease"/>
    <property type="match status" value="1"/>
</dbReference>
<dbReference type="SUPFAM" id="SSF52980">
    <property type="entry name" value="Restriction endonuclease-like"/>
    <property type="match status" value="1"/>
</dbReference>
<organism evidence="7 8">
    <name type="scientific">Falsiroseomonas tokyonensis</name>
    <dbReference type="NCBI Taxonomy" id="430521"/>
    <lineage>
        <taxon>Bacteria</taxon>
        <taxon>Pseudomonadati</taxon>
        <taxon>Pseudomonadota</taxon>
        <taxon>Alphaproteobacteria</taxon>
        <taxon>Acetobacterales</taxon>
        <taxon>Roseomonadaceae</taxon>
        <taxon>Falsiroseomonas</taxon>
    </lineage>
</organism>
<dbReference type="EMBL" id="JBHRSB010000019">
    <property type="protein sequence ID" value="MFC3003918.1"/>
    <property type="molecule type" value="Genomic_DNA"/>
</dbReference>
<evidence type="ECO:0000256" key="1">
    <source>
        <dbReference type="ARBA" id="ARBA00022722"/>
    </source>
</evidence>
<reference evidence="8" key="1">
    <citation type="journal article" date="2019" name="Int. J. Syst. Evol. Microbiol.">
        <title>The Global Catalogue of Microorganisms (GCM) 10K type strain sequencing project: providing services to taxonomists for standard genome sequencing and annotation.</title>
        <authorList>
            <consortium name="The Broad Institute Genomics Platform"/>
            <consortium name="The Broad Institute Genome Sequencing Center for Infectious Disease"/>
            <person name="Wu L."/>
            <person name="Ma J."/>
        </authorList>
    </citation>
    <scope>NUCLEOTIDE SEQUENCE [LARGE SCALE GENOMIC DNA]</scope>
    <source>
        <strain evidence="8">CGMCC 1.16855</strain>
    </source>
</reference>
<dbReference type="Proteomes" id="UP001595420">
    <property type="component" value="Unassembled WGS sequence"/>
</dbReference>
<proteinExistence type="inferred from homology"/>
<evidence type="ECO:0000256" key="2">
    <source>
        <dbReference type="ARBA" id="ARBA00022759"/>
    </source>
</evidence>
<dbReference type="CDD" id="cd00221">
    <property type="entry name" value="Vsr"/>
    <property type="match status" value="1"/>
</dbReference>
<evidence type="ECO:0000256" key="5">
    <source>
        <dbReference type="ARBA" id="ARBA00023204"/>
    </source>
</evidence>
<comment type="caution">
    <text evidence="7">The sequence shown here is derived from an EMBL/GenBank/DDBJ whole genome shotgun (WGS) entry which is preliminary data.</text>
</comment>
<dbReference type="InterPro" id="IPR011335">
    <property type="entry name" value="Restrct_endonuc-II-like"/>
</dbReference>
<keyword evidence="4 6" id="KW-0378">Hydrolase</keyword>
<evidence type="ECO:0000256" key="3">
    <source>
        <dbReference type="ARBA" id="ARBA00022763"/>
    </source>
</evidence>
<dbReference type="GO" id="GO:0004519">
    <property type="term" value="F:endonuclease activity"/>
    <property type="evidence" value="ECO:0007669"/>
    <property type="project" value="UniProtKB-KW"/>
</dbReference>
<keyword evidence="3 6" id="KW-0227">DNA damage</keyword>
<dbReference type="PIRSF" id="PIRSF018267">
    <property type="entry name" value="VSR_endonuc"/>
    <property type="match status" value="1"/>
</dbReference>
<protein>
    <recommendedName>
        <fullName evidence="6">Very short patch repair endonuclease</fullName>
        <ecNumber evidence="6">3.1.-.-</ecNumber>
    </recommendedName>
</protein>
<comment type="function">
    <text evidence="6">May nick specific sequences that contain T:G mispairs resulting from m5C-deamination.</text>
</comment>